<dbReference type="InterPro" id="IPR002645">
    <property type="entry name" value="STAS_dom"/>
</dbReference>
<dbReference type="InterPro" id="IPR003658">
    <property type="entry name" value="Anti-sigma_ant"/>
</dbReference>
<evidence type="ECO:0000313" key="4">
    <source>
        <dbReference type="EMBL" id="MFC5466845.1"/>
    </source>
</evidence>
<dbReference type="Pfam" id="PF01740">
    <property type="entry name" value="STAS"/>
    <property type="match status" value="1"/>
</dbReference>
<name>A0ABW0LLV3_9BACI</name>
<evidence type="ECO:0000259" key="3">
    <source>
        <dbReference type="PROSITE" id="PS50801"/>
    </source>
</evidence>
<dbReference type="NCBIfam" id="TIGR00377">
    <property type="entry name" value="ant_ant_sig"/>
    <property type="match status" value="1"/>
</dbReference>
<dbReference type="SUPFAM" id="SSF52091">
    <property type="entry name" value="SpoIIaa-like"/>
    <property type="match status" value="1"/>
</dbReference>
<keyword evidence="5" id="KW-1185">Reference proteome</keyword>
<dbReference type="EMBL" id="JBHSMC010000041">
    <property type="protein sequence ID" value="MFC5466845.1"/>
    <property type="molecule type" value="Genomic_DNA"/>
</dbReference>
<dbReference type="Gene3D" id="3.30.750.24">
    <property type="entry name" value="STAS domain"/>
    <property type="match status" value="1"/>
</dbReference>
<evidence type="ECO:0000256" key="1">
    <source>
        <dbReference type="ARBA" id="ARBA00009013"/>
    </source>
</evidence>
<sequence>MFGFSLNVDEDPIKVIFNGDLDIDSTEVVEEDLLPNIKSYQKVMLDFTEVLFVDSSGMGLLIHLVQTLQEEGVNVTIANVREEVMDVFNLLQLPDILGDDVFI</sequence>
<evidence type="ECO:0000256" key="2">
    <source>
        <dbReference type="RuleBase" id="RU003749"/>
    </source>
</evidence>
<reference evidence="5" key="1">
    <citation type="journal article" date="2019" name="Int. J. Syst. Evol. Microbiol.">
        <title>The Global Catalogue of Microorganisms (GCM) 10K type strain sequencing project: providing services to taxonomists for standard genome sequencing and annotation.</title>
        <authorList>
            <consortium name="The Broad Institute Genomics Platform"/>
            <consortium name="The Broad Institute Genome Sequencing Center for Infectious Disease"/>
            <person name="Wu L."/>
            <person name="Ma J."/>
        </authorList>
    </citation>
    <scope>NUCLEOTIDE SEQUENCE [LARGE SCALE GENOMIC DNA]</scope>
    <source>
        <strain evidence="5">CGMCC 1.12237</strain>
    </source>
</reference>
<proteinExistence type="inferred from homology"/>
<comment type="similarity">
    <text evidence="1 2">Belongs to the anti-sigma-factor antagonist family.</text>
</comment>
<organism evidence="4 5">
    <name type="scientific">Lederbergia graminis</name>
    <dbReference type="NCBI Taxonomy" id="735518"/>
    <lineage>
        <taxon>Bacteria</taxon>
        <taxon>Bacillati</taxon>
        <taxon>Bacillota</taxon>
        <taxon>Bacilli</taxon>
        <taxon>Bacillales</taxon>
        <taxon>Bacillaceae</taxon>
        <taxon>Lederbergia</taxon>
    </lineage>
</organism>
<dbReference type="RefSeq" id="WP_382355421.1">
    <property type="nucleotide sequence ID" value="NZ_JBHSMC010000041.1"/>
</dbReference>
<accession>A0ABW0LLV3</accession>
<evidence type="ECO:0000313" key="5">
    <source>
        <dbReference type="Proteomes" id="UP001596147"/>
    </source>
</evidence>
<comment type="caution">
    <text evidence="4">The sequence shown here is derived from an EMBL/GenBank/DDBJ whole genome shotgun (WGS) entry which is preliminary data.</text>
</comment>
<dbReference type="Proteomes" id="UP001596147">
    <property type="component" value="Unassembled WGS sequence"/>
</dbReference>
<gene>
    <name evidence="4" type="ORF">ACFPM4_19150</name>
</gene>
<dbReference type="PANTHER" id="PTHR33495:SF2">
    <property type="entry name" value="ANTI-SIGMA FACTOR ANTAGONIST TM_1081-RELATED"/>
    <property type="match status" value="1"/>
</dbReference>
<dbReference type="PROSITE" id="PS50801">
    <property type="entry name" value="STAS"/>
    <property type="match status" value="1"/>
</dbReference>
<dbReference type="PANTHER" id="PTHR33495">
    <property type="entry name" value="ANTI-SIGMA FACTOR ANTAGONIST TM_1081-RELATED-RELATED"/>
    <property type="match status" value="1"/>
</dbReference>
<dbReference type="CDD" id="cd07043">
    <property type="entry name" value="STAS_anti-anti-sigma_factors"/>
    <property type="match status" value="1"/>
</dbReference>
<protein>
    <recommendedName>
        <fullName evidence="2">Anti-sigma factor antagonist</fullName>
    </recommendedName>
</protein>
<dbReference type="InterPro" id="IPR036513">
    <property type="entry name" value="STAS_dom_sf"/>
</dbReference>
<feature type="domain" description="STAS" evidence="3">
    <location>
        <begin position="17"/>
        <end position="103"/>
    </location>
</feature>